<protein>
    <submittedName>
        <fullName evidence="2">Uncharacterized protein</fullName>
    </submittedName>
</protein>
<dbReference type="OrthoDB" id="2506909at2759"/>
<dbReference type="HOGENOM" id="CLU_1143026_0_0_1"/>
<dbReference type="STRING" id="418459.E3L1P4"/>
<dbReference type="InParanoid" id="E3L1P4"/>
<feature type="region of interest" description="Disordered" evidence="1">
    <location>
        <begin position="133"/>
        <end position="211"/>
    </location>
</feature>
<dbReference type="GeneID" id="10530365"/>
<dbReference type="Proteomes" id="UP000008783">
    <property type="component" value="Unassembled WGS sequence"/>
</dbReference>
<keyword evidence="3" id="KW-1185">Reference proteome</keyword>
<feature type="compositionally biased region" description="Polar residues" evidence="1">
    <location>
        <begin position="169"/>
        <end position="188"/>
    </location>
</feature>
<evidence type="ECO:0000256" key="1">
    <source>
        <dbReference type="SAM" id="MobiDB-lite"/>
    </source>
</evidence>
<evidence type="ECO:0000313" key="2">
    <source>
        <dbReference type="EMBL" id="EFP90469.1"/>
    </source>
</evidence>
<sequence length="243" mass="28052">MRRQIGSHAATLFCSFCLLHKKDLEETDQTKFPVRSNEQHLLHAKEWLALDSYKGRQSFMKKYSARWSVLNELPYWRPVDHCSIELMHALILGDLKDHSLRFLYLPSAAKQLQATQEKEEEWQMDDHFTALPFTNLFPAEPKKNPGKRKRTEEPNDEPTSLKPAKRGRNTQPGPSLQGRQSKYQPNPVSESEDSSNQSSETTQTSHSYNLRARKQAIYNICNESADTEHSEDDRNSDCTLFIG</sequence>
<evidence type="ECO:0000313" key="3">
    <source>
        <dbReference type="Proteomes" id="UP000008783"/>
    </source>
</evidence>
<dbReference type="KEGG" id="pgr:PGTG_16056"/>
<gene>
    <name evidence="2" type="ORF">PGTG_16056</name>
</gene>
<accession>E3L1P4</accession>
<proteinExistence type="predicted"/>
<dbReference type="VEuPathDB" id="FungiDB:PGTG_16056"/>
<reference key="1">
    <citation type="submission" date="2007-01" db="EMBL/GenBank/DDBJ databases">
        <title>The Genome Sequence of Puccinia graminis f. sp. tritici Strain CRL 75-36-700-3.</title>
        <authorList>
            <consortium name="The Broad Institute Genome Sequencing Platform"/>
            <person name="Birren B."/>
            <person name="Lander E."/>
            <person name="Galagan J."/>
            <person name="Nusbaum C."/>
            <person name="Devon K."/>
            <person name="Cuomo C."/>
            <person name="Jaffe D."/>
            <person name="Butler J."/>
            <person name="Alvarez P."/>
            <person name="Gnerre S."/>
            <person name="Grabherr M."/>
            <person name="Mauceli E."/>
            <person name="Brockman W."/>
            <person name="Young S."/>
            <person name="LaButti K."/>
            <person name="Sykes S."/>
            <person name="DeCaprio D."/>
            <person name="Crawford M."/>
            <person name="Koehrsen M."/>
            <person name="Engels R."/>
            <person name="Montgomery P."/>
            <person name="Pearson M."/>
            <person name="Howarth C."/>
            <person name="Larson L."/>
            <person name="White J."/>
            <person name="Zeng Q."/>
            <person name="Kodira C."/>
            <person name="Yandava C."/>
            <person name="Alvarado L."/>
            <person name="O'Leary S."/>
            <person name="Szabo L."/>
            <person name="Dean R."/>
            <person name="Schein J."/>
        </authorList>
    </citation>
    <scope>NUCLEOTIDE SEQUENCE</scope>
    <source>
        <strain>CRL 75-36-700-3</strain>
    </source>
</reference>
<feature type="compositionally biased region" description="Low complexity" evidence="1">
    <location>
        <begin position="194"/>
        <end position="207"/>
    </location>
</feature>
<reference evidence="3" key="2">
    <citation type="journal article" date="2011" name="Proc. Natl. Acad. Sci. U.S.A.">
        <title>Obligate biotrophy features unraveled by the genomic analysis of rust fungi.</title>
        <authorList>
            <person name="Duplessis S."/>
            <person name="Cuomo C.A."/>
            <person name="Lin Y.-C."/>
            <person name="Aerts A."/>
            <person name="Tisserant E."/>
            <person name="Veneault-Fourrey C."/>
            <person name="Joly D.L."/>
            <person name="Hacquard S."/>
            <person name="Amselem J."/>
            <person name="Cantarel B.L."/>
            <person name="Chiu R."/>
            <person name="Coutinho P.M."/>
            <person name="Feau N."/>
            <person name="Field M."/>
            <person name="Frey P."/>
            <person name="Gelhaye E."/>
            <person name="Goldberg J."/>
            <person name="Grabherr M.G."/>
            <person name="Kodira C.D."/>
            <person name="Kohler A."/>
            <person name="Kuees U."/>
            <person name="Lindquist E.A."/>
            <person name="Lucas S.M."/>
            <person name="Mago R."/>
            <person name="Mauceli E."/>
            <person name="Morin E."/>
            <person name="Murat C."/>
            <person name="Pangilinan J.L."/>
            <person name="Park R."/>
            <person name="Pearson M."/>
            <person name="Quesneville H."/>
            <person name="Rouhier N."/>
            <person name="Sakthikumar S."/>
            <person name="Salamov A.A."/>
            <person name="Schmutz J."/>
            <person name="Selles B."/>
            <person name="Shapiro H."/>
            <person name="Tanguay P."/>
            <person name="Tuskan G.A."/>
            <person name="Henrissat B."/>
            <person name="Van de Peer Y."/>
            <person name="Rouze P."/>
            <person name="Ellis J.G."/>
            <person name="Dodds P.N."/>
            <person name="Schein J.E."/>
            <person name="Zhong S."/>
            <person name="Hamelin R.C."/>
            <person name="Grigoriev I.V."/>
            <person name="Szabo L.J."/>
            <person name="Martin F."/>
        </authorList>
    </citation>
    <scope>NUCLEOTIDE SEQUENCE [LARGE SCALE GENOMIC DNA]</scope>
    <source>
        <strain evidence="3">CRL 75-36-700-3 / race SCCL</strain>
    </source>
</reference>
<name>E3L1P4_PUCGT</name>
<dbReference type="EMBL" id="DS178333">
    <property type="protein sequence ID" value="EFP90469.1"/>
    <property type="molecule type" value="Genomic_DNA"/>
</dbReference>
<dbReference type="RefSeq" id="XP_003334888.1">
    <property type="nucleotide sequence ID" value="XM_003334840.1"/>
</dbReference>
<organism evidence="2 3">
    <name type="scientific">Puccinia graminis f. sp. tritici (strain CRL 75-36-700-3 / race SCCL)</name>
    <name type="common">Black stem rust fungus</name>
    <dbReference type="NCBI Taxonomy" id="418459"/>
    <lineage>
        <taxon>Eukaryota</taxon>
        <taxon>Fungi</taxon>
        <taxon>Dikarya</taxon>
        <taxon>Basidiomycota</taxon>
        <taxon>Pucciniomycotina</taxon>
        <taxon>Pucciniomycetes</taxon>
        <taxon>Pucciniales</taxon>
        <taxon>Pucciniaceae</taxon>
        <taxon>Puccinia</taxon>
    </lineage>
</organism>
<feature type="region of interest" description="Disordered" evidence="1">
    <location>
        <begin position="223"/>
        <end position="243"/>
    </location>
</feature>
<feature type="compositionally biased region" description="Basic and acidic residues" evidence="1">
    <location>
        <begin position="226"/>
        <end position="236"/>
    </location>
</feature>
<dbReference type="AlphaFoldDB" id="E3L1P4"/>